<keyword evidence="1" id="KW-0812">Transmembrane</keyword>
<proteinExistence type="predicted"/>
<evidence type="ECO:0000256" key="1">
    <source>
        <dbReference type="SAM" id="Phobius"/>
    </source>
</evidence>
<keyword evidence="1" id="KW-0472">Membrane</keyword>
<sequence length="175" mass="20628">MEKKKKKKIEKIQHREREKFRIKRISLVLKVTLIIVHFSIVFSSFINTKRFKIGGQTTISIDTIQSSILGCRLPRPALVGFYTAKKVFQELEMAKEEYIQMNMRIYKEQRLLVPKNVECFVKEMGLSQLALAEMLDHSMPHSLVNRFHQGKLSKKVDWIPHSFAFRYMLSNQLVQ</sequence>
<dbReference type="AlphaFoldDB" id="A0A022QSH3"/>
<dbReference type="PhylomeDB" id="A0A022QSH3"/>
<protein>
    <submittedName>
        <fullName evidence="2">Uncharacterized protein</fullName>
    </submittedName>
</protein>
<dbReference type="eggNOG" id="ENOG502QQYA">
    <property type="taxonomic scope" value="Eukaryota"/>
</dbReference>
<name>A0A022QSH3_ERYGU</name>
<accession>A0A022QSH3</accession>
<dbReference type="EMBL" id="KI631039">
    <property type="protein sequence ID" value="EYU30504.1"/>
    <property type="molecule type" value="Genomic_DNA"/>
</dbReference>
<feature type="transmembrane region" description="Helical" evidence="1">
    <location>
        <begin position="27"/>
        <end position="46"/>
    </location>
</feature>
<evidence type="ECO:0000313" key="3">
    <source>
        <dbReference type="Proteomes" id="UP000030748"/>
    </source>
</evidence>
<keyword evidence="3" id="KW-1185">Reference proteome</keyword>
<keyword evidence="1" id="KW-1133">Transmembrane helix</keyword>
<reference evidence="2 3" key="1">
    <citation type="journal article" date="2013" name="Proc. Natl. Acad. Sci. U.S.A.">
        <title>Fine-scale variation in meiotic recombination in Mimulus inferred from population shotgun sequencing.</title>
        <authorList>
            <person name="Hellsten U."/>
            <person name="Wright K.M."/>
            <person name="Jenkins J."/>
            <person name="Shu S."/>
            <person name="Yuan Y."/>
            <person name="Wessler S.R."/>
            <person name="Schmutz J."/>
            <person name="Willis J.H."/>
            <person name="Rokhsar D.S."/>
        </authorList>
    </citation>
    <scope>NUCLEOTIDE SEQUENCE [LARGE SCALE GENOMIC DNA]</scope>
    <source>
        <strain evidence="3">cv. DUN x IM62</strain>
    </source>
</reference>
<dbReference type="Proteomes" id="UP000030748">
    <property type="component" value="Unassembled WGS sequence"/>
</dbReference>
<organism evidence="2 3">
    <name type="scientific">Erythranthe guttata</name>
    <name type="common">Yellow monkey flower</name>
    <name type="synonym">Mimulus guttatus</name>
    <dbReference type="NCBI Taxonomy" id="4155"/>
    <lineage>
        <taxon>Eukaryota</taxon>
        <taxon>Viridiplantae</taxon>
        <taxon>Streptophyta</taxon>
        <taxon>Embryophyta</taxon>
        <taxon>Tracheophyta</taxon>
        <taxon>Spermatophyta</taxon>
        <taxon>Magnoliopsida</taxon>
        <taxon>eudicotyledons</taxon>
        <taxon>Gunneridae</taxon>
        <taxon>Pentapetalae</taxon>
        <taxon>asterids</taxon>
        <taxon>lamiids</taxon>
        <taxon>Lamiales</taxon>
        <taxon>Phrymaceae</taxon>
        <taxon>Erythranthe</taxon>
    </lineage>
</organism>
<gene>
    <name evidence="2" type="ORF">MIMGU_mgv1a018715mg</name>
</gene>
<dbReference type="PANTHER" id="PTHR23054">
    <property type="entry name" value="TERNARY COMPLEX FACTOR MIP1, LEUCINE-ZIPPER-RELATED"/>
    <property type="match status" value="1"/>
</dbReference>
<dbReference type="PANTHER" id="PTHR23054:SF20">
    <property type="entry name" value="DUF547 DOMAIN-CONTAINING PROTEIN"/>
    <property type="match status" value="1"/>
</dbReference>
<dbReference type="STRING" id="4155.A0A022QSH3"/>
<evidence type="ECO:0000313" key="2">
    <source>
        <dbReference type="EMBL" id="EYU30504.1"/>
    </source>
</evidence>